<evidence type="ECO:0000313" key="3">
    <source>
        <dbReference type="Proteomes" id="UP000887563"/>
    </source>
</evidence>
<accession>A0A914KVE1</accession>
<dbReference type="Proteomes" id="UP000887563">
    <property type="component" value="Unplaced"/>
</dbReference>
<dbReference type="AlphaFoldDB" id="A0A914KVE1"/>
<organism evidence="3 4">
    <name type="scientific">Meloidogyne incognita</name>
    <name type="common">Southern root-knot nematode worm</name>
    <name type="synonym">Oxyuris incognita</name>
    <dbReference type="NCBI Taxonomy" id="6306"/>
    <lineage>
        <taxon>Eukaryota</taxon>
        <taxon>Metazoa</taxon>
        <taxon>Ecdysozoa</taxon>
        <taxon>Nematoda</taxon>
        <taxon>Chromadorea</taxon>
        <taxon>Rhabditida</taxon>
        <taxon>Tylenchina</taxon>
        <taxon>Tylenchomorpha</taxon>
        <taxon>Tylenchoidea</taxon>
        <taxon>Meloidogynidae</taxon>
        <taxon>Meloidogyninae</taxon>
        <taxon>Meloidogyne</taxon>
        <taxon>Meloidogyne incognita group</taxon>
    </lineage>
</organism>
<keyword evidence="2" id="KW-0812">Transmembrane</keyword>
<feature type="compositionally biased region" description="Basic and acidic residues" evidence="1">
    <location>
        <begin position="52"/>
        <end position="108"/>
    </location>
</feature>
<keyword evidence="3" id="KW-1185">Reference proteome</keyword>
<evidence type="ECO:0000256" key="1">
    <source>
        <dbReference type="SAM" id="MobiDB-lite"/>
    </source>
</evidence>
<protein>
    <submittedName>
        <fullName evidence="4">Candidate secreted effector</fullName>
    </submittedName>
</protein>
<sequence length="198" mass="22886">MLQIIFSFLPFVLYLNFLFYFTCCKNTKKQKKTRSPCKNVEKKCNHHKPIRKGSERKGSNDRKGSDDKKGSKRKISERENSVQKISEKEIKTQKTIKENNQKKDATVKSKEEVITVKKEQEVKVEVKTKEKEKQNEVEKSAVNSVKIEEINGGIAVSFKMPNENSLATISDLEKYKEENALANETTSNYEKTAKTMRK</sequence>
<evidence type="ECO:0000256" key="2">
    <source>
        <dbReference type="SAM" id="Phobius"/>
    </source>
</evidence>
<name>A0A914KVE1_MELIC</name>
<dbReference type="WBParaSite" id="Minc3s00128g05485">
    <property type="protein sequence ID" value="Minc3s00128g05485"/>
    <property type="gene ID" value="Minc3s00128g05485"/>
</dbReference>
<feature type="region of interest" description="Disordered" evidence="1">
    <location>
        <begin position="34"/>
        <end position="108"/>
    </location>
</feature>
<feature type="transmembrane region" description="Helical" evidence="2">
    <location>
        <begin position="6"/>
        <end position="24"/>
    </location>
</feature>
<keyword evidence="2" id="KW-0472">Membrane</keyword>
<proteinExistence type="predicted"/>
<reference evidence="4" key="1">
    <citation type="submission" date="2022-11" db="UniProtKB">
        <authorList>
            <consortium name="WormBaseParasite"/>
        </authorList>
    </citation>
    <scope>IDENTIFICATION</scope>
</reference>
<keyword evidence="2" id="KW-1133">Transmembrane helix</keyword>
<evidence type="ECO:0000313" key="4">
    <source>
        <dbReference type="WBParaSite" id="Minc3s00128g05485"/>
    </source>
</evidence>